<dbReference type="PANTHER" id="PTHR10404:SF46">
    <property type="entry name" value="VACUOLAR PROTEIN SORTING-ASSOCIATED PROTEIN 70"/>
    <property type="match status" value="1"/>
</dbReference>
<dbReference type="InterPro" id="IPR039373">
    <property type="entry name" value="Peptidase_M28B"/>
</dbReference>
<evidence type="ECO:0000259" key="5">
    <source>
        <dbReference type="Pfam" id="PF04389"/>
    </source>
</evidence>
<dbReference type="InterPro" id="IPR046450">
    <property type="entry name" value="PA_dom_sf"/>
</dbReference>
<protein>
    <submittedName>
        <fullName evidence="6">Uncharacterized protein</fullName>
    </submittedName>
</protein>
<feature type="signal peptide" evidence="3">
    <location>
        <begin position="1"/>
        <end position="26"/>
    </location>
</feature>
<gene>
    <name evidence="6" type="ORF">PVL29_014143</name>
</gene>
<feature type="domain" description="Peptidase M28" evidence="5">
    <location>
        <begin position="325"/>
        <end position="454"/>
    </location>
</feature>
<comment type="caution">
    <text evidence="6">The sequence shown here is derived from an EMBL/GenBank/DDBJ whole genome shotgun (WGS) entry which is preliminary data.</text>
</comment>
<dbReference type="InterPro" id="IPR003137">
    <property type="entry name" value="PA_domain"/>
</dbReference>
<dbReference type="FunFam" id="3.50.30.30:FF:000008">
    <property type="entry name" value="Glutamate carboxypeptidase 2"/>
    <property type="match status" value="1"/>
</dbReference>
<dbReference type="CDD" id="cd02121">
    <property type="entry name" value="PA_GCPII_like"/>
    <property type="match status" value="1"/>
</dbReference>
<dbReference type="FunFam" id="3.40.630.10:FF:000101">
    <property type="entry name" value="N-acetylated alpha-linked acidic dipeptidase like 1"/>
    <property type="match status" value="1"/>
</dbReference>
<dbReference type="Gene3D" id="3.50.30.30">
    <property type="match status" value="1"/>
</dbReference>
<evidence type="ECO:0000259" key="4">
    <source>
        <dbReference type="Pfam" id="PF02225"/>
    </source>
</evidence>
<proteinExistence type="inferred from homology"/>
<dbReference type="InterPro" id="IPR007484">
    <property type="entry name" value="Peptidase_M28"/>
</dbReference>
<evidence type="ECO:0000313" key="6">
    <source>
        <dbReference type="EMBL" id="KAJ9688299.1"/>
    </source>
</evidence>
<dbReference type="EMBL" id="JARBHA010000011">
    <property type="protein sequence ID" value="KAJ9688299.1"/>
    <property type="molecule type" value="Genomic_DNA"/>
</dbReference>
<organism evidence="6 7">
    <name type="scientific">Vitis rotundifolia</name>
    <name type="common">Muscadine grape</name>
    <dbReference type="NCBI Taxonomy" id="103349"/>
    <lineage>
        <taxon>Eukaryota</taxon>
        <taxon>Viridiplantae</taxon>
        <taxon>Streptophyta</taxon>
        <taxon>Embryophyta</taxon>
        <taxon>Tracheophyta</taxon>
        <taxon>Spermatophyta</taxon>
        <taxon>Magnoliopsida</taxon>
        <taxon>eudicotyledons</taxon>
        <taxon>Gunneridae</taxon>
        <taxon>Pentapetalae</taxon>
        <taxon>rosids</taxon>
        <taxon>Vitales</taxon>
        <taxon>Vitaceae</taxon>
        <taxon>Viteae</taxon>
        <taxon>Vitis</taxon>
    </lineage>
</organism>
<reference evidence="6 7" key="1">
    <citation type="journal article" date="2023" name="BMC Biotechnol.">
        <title>Vitis rotundifolia cv Carlos genome sequencing.</title>
        <authorList>
            <person name="Huff M."/>
            <person name="Hulse-Kemp A."/>
            <person name="Scheffler B."/>
            <person name="Youngblood R."/>
            <person name="Simpson S."/>
            <person name="Babiker E."/>
            <person name="Staton M."/>
        </authorList>
    </citation>
    <scope>NUCLEOTIDE SEQUENCE [LARGE SCALE GENOMIC DNA]</scope>
    <source>
        <tissue evidence="6">Leaf</tissue>
    </source>
</reference>
<feature type="chain" id="PRO_5041281629" evidence="3">
    <location>
        <begin position="27"/>
        <end position="482"/>
    </location>
</feature>
<name>A0AA39DLG8_VITRO</name>
<dbReference type="PANTHER" id="PTHR10404">
    <property type="entry name" value="N-ACETYLATED-ALPHA-LINKED ACIDIC DIPEPTIDASE"/>
    <property type="match status" value="1"/>
</dbReference>
<evidence type="ECO:0000256" key="3">
    <source>
        <dbReference type="SAM" id="SignalP"/>
    </source>
</evidence>
<dbReference type="Pfam" id="PF04389">
    <property type="entry name" value="Peptidase_M28"/>
    <property type="match status" value="1"/>
</dbReference>
<evidence type="ECO:0000313" key="7">
    <source>
        <dbReference type="Proteomes" id="UP001168098"/>
    </source>
</evidence>
<dbReference type="SUPFAM" id="SSF53187">
    <property type="entry name" value="Zn-dependent exopeptidases"/>
    <property type="match status" value="1"/>
</dbReference>
<evidence type="ECO:0000256" key="2">
    <source>
        <dbReference type="ARBA" id="ARBA00023180"/>
    </source>
</evidence>
<keyword evidence="7" id="KW-1185">Reference proteome</keyword>
<sequence length="482" mass="52254">MFKVSICTAIATSLFFLLFSSPPKLSYHSLYISSSLSDNASISHHLYTLTRRPHIAGSKANADAAAYVLSTLSSYAVRSHIVSYDVALTYPVSRSLTLIRPTPEPSTTFDLRQEIYDGDPYADVASEVVPTFHAYAKSGTVAGPVVYVNYGRVEDYEVLKEMGVSVEGTVVLARYGKIFRGDIVQNAFAAGAIGAVVYTDRKDYGGGGGDARWFPDDKWMPPSGVQVGSVLTVDGDPTTPGWASTRDECERLSEEEVENGGGVGMIPSLPISAADGEAIMRTIGGQVANDDWQGSTDAPVYRVGPGPAILNLSYTGEQKITTIQNVFGVIEGTEEPDRFVLLGNHRDAWTFGAVDPNSGTATLLEVAQRLRKLQKRGWRPRRTIVLCNWDAEEYGLTGSTEWVEENREMLASKAIAYLNVDSAVSGAGFYASATPQLDELLKQATQQVQDPDNSSQSIYESWVGSSNSPIVSITLFNHFAPR</sequence>
<accession>A0AA39DLG8</accession>
<feature type="domain" description="PA" evidence="4">
    <location>
        <begin position="141"/>
        <end position="227"/>
    </location>
</feature>
<dbReference type="SUPFAM" id="SSF52025">
    <property type="entry name" value="PA domain"/>
    <property type="match status" value="1"/>
</dbReference>
<keyword evidence="3" id="KW-0732">Signal</keyword>
<dbReference type="AlphaFoldDB" id="A0AA39DLG8"/>
<dbReference type="Gene3D" id="3.40.630.10">
    <property type="entry name" value="Zn peptidases"/>
    <property type="match status" value="1"/>
</dbReference>
<dbReference type="Proteomes" id="UP001168098">
    <property type="component" value="Unassembled WGS sequence"/>
</dbReference>
<keyword evidence="2" id="KW-0325">Glycoprotein</keyword>
<comment type="similarity">
    <text evidence="1">Belongs to the peptidase M28 family. M28B subfamily.</text>
</comment>
<evidence type="ECO:0000256" key="1">
    <source>
        <dbReference type="ARBA" id="ARBA00005634"/>
    </source>
</evidence>
<dbReference type="Pfam" id="PF02225">
    <property type="entry name" value="PA"/>
    <property type="match status" value="1"/>
</dbReference>
<dbReference type="GO" id="GO:0004180">
    <property type="term" value="F:carboxypeptidase activity"/>
    <property type="evidence" value="ECO:0007669"/>
    <property type="project" value="TreeGrafter"/>
</dbReference>